<accession>A0A8S5QWH2</accession>
<protein>
    <submittedName>
        <fullName evidence="1">Uncharacterized protein</fullName>
    </submittedName>
</protein>
<proteinExistence type="predicted"/>
<evidence type="ECO:0000313" key="1">
    <source>
        <dbReference type="EMBL" id="DAE23639.1"/>
    </source>
</evidence>
<reference evidence="1" key="1">
    <citation type="journal article" date="2021" name="Proc. Natl. Acad. Sci. U.S.A.">
        <title>A Catalog of Tens of Thousands of Viruses from Human Metagenomes Reveals Hidden Associations with Chronic Diseases.</title>
        <authorList>
            <person name="Tisza M.J."/>
            <person name="Buck C.B."/>
        </authorList>
    </citation>
    <scope>NUCLEOTIDE SEQUENCE</scope>
    <source>
        <strain evidence="1">Ctr592</strain>
    </source>
</reference>
<sequence length="127" mass="14690">MGLNALNRNDKYNVSAVYFKREHIRTDGTAMCGTHIKVKIEDKRNKSVSQPIQNLMTDSTTMLVSTRNLQEYDKYDELYLMGKRWQIVELQTAYENTEINGLTNPQLLAVHYLALNELGGEPLWIRP</sequence>
<name>A0A8S5QWH2_9CAUD</name>
<organism evidence="1">
    <name type="scientific">Siphoviridae sp. ctr592</name>
    <dbReference type="NCBI Taxonomy" id="2826474"/>
    <lineage>
        <taxon>Viruses</taxon>
        <taxon>Duplodnaviria</taxon>
        <taxon>Heunggongvirae</taxon>
        <taxon>Uroviricota</taxon>
        <taxon>Caudoviricetes</taxon>
    </lineage>
</organism>
<dbReference type="EMBL" id="BK015757">
    <property type="protein sequence ID" value="DAE23639.1"/>
    <property type="molecule type" value="Genomic_DNA"/>
</dbReference>